<dbReference type="SUPFAM" id="SSF47413">
    <property type="entry name" value="lambda repressor-like DNA-binding domains"/>
    <property type="match status" value="1"/>
</dbReference>
<reference evidence="2" key="1">
    <citation type="submission" date="2020-10" db="EMBL/GenBank/DDBJ databases">
        <authorList>
            <person name="Gilroy R."/>
        </authorList>
    </citation>
    <scope>NUCLEOTIDE SEQUENCE</scope>
    <source>
        <strain evidence="2">USAMLcec3-3695</strain>
    </source>
</reference>
<evidence type="ECO:0000259" key="1">
    <source>
        <dbReference type="PROSITE" id="PS50943"/>
    </source>
</evidence>
<dbReference type="Proteomes" id="UP000824109">
    <property type="component" value="Unassembled WGS sequence"/>
</dbReference>
<dbReference type="InterPro" id="IPR001387">
    <property type="entry name" value="Cro/C1-type_HTH"/>
</dbReference>
<dbReference type="AlphaFoldDB" id="A0A9D1SFL0"/>
<organism evidence="2 3">
    <name type="scientific">Candidatus Ornithomonoglobus merdipullorum</name>
    <dbReference type="NCBI Taxonomy" id="2840895"/>
    <lineage>
        <taxon>Bacteria</taxon>
        <taxon>Bacillati</taxon>
        <taxon>Bacillota</taxon>
        <taxon>Clostridia</taxon>
        <taxon>Candidatus Ornithomonoglobus</taxon>
    </lineage>
</organism>
<protein>
    <submittedName>
        <fullName evidence="2">Helix-turn-helix transcriptional regulator</fullName>
    </submittedName>
</protein>
<feature type="non-terminal residue" evidence="2">
    <location>
        <position position="113"/>
    </location>
</feature>
<feature type="domain" description="HTH cro/C1-type" evidence="1">
    <location>
        <begin position="8"/>
        <end position="63"/>
    </location>
</feature>
<dbReference type="GO" id="GO:0003677">
    <property type="term" value="F:DNA binding"/>
    <property type="evidence" value="ECO:0007669"/>
    <property type="project" value="InterPro"/>
</dbReference>
<dbReference type="CDD" id="cd00093">
    <property type="entry name" value="HTH_XRE"/>
    <property type="match status" value="1"/>
</dbReference>
<evidence type="ECO:0000313" key="3">
    <source>
        <dbReference type="Proteomes" id="UP000824109"/>
    </source>
</evidence>
<dbReference type="Gene3D" id="1.10.260.40">
    <property type="entry name" value="lambda repressor-like DNA-binding domains"/>
    <property type="match status" value="1"/>
</dbReference>
<reference evidence="2" key="2">
    <citation type="journal article" date="2021" name="PeerJ">
        <title>Extensive microbial diversity within the chicken gut microbiome revealed by metagenomics and culture.</title>
        <authorList>
            <person name="Gilroy R."/>
            <person name="Ravi A."/>
            <person name="Getino M."/>
            <person name="Pursley I."/>
            <person name="Horton D.L."/>
            <person name="Alikhan N.F."/>
            <person name="Baker D."/>
            <person name="Gharbi K."/>
            <person name="Hall N."/>
            <person name="Watson M."/>
            <person name="Adriaenssens E.M."/>
            <person name="Foster-Nyarko E."/>
            <person name="Jarju S."/>
            <person name="Secka A."/>
            <person name="Antonio M."/>
            <person name="Oren A."/>
            <person name="Chaudhuri R.R."/>
            <person name="La Ragione R."/>
            <person name="Hildebrand F."/>
            <person name="Pallen M.J."/>
        </authorList>
    </citation>
    <scope>NUCLEOTIDE SEQUENCE</scope>
    <source>
        <strain evidence="2">USAMLcec3-3695</strain>
    </source>
</reference>
<accession>A0A9D1SFL0</accession>
<dbReference type="InterPro" id="IPR010982">
    <property type="entry name" value="Lambda_DNA-bd_dom_sf"/>
</dbReference>
<evidence type="ECO:0000313" key="2">
    <source>
        <dbReference type="EMBL" id="HIU58371.1"/>
    </source>
</evidence>
<proteinExistence type="predicted"/>
<sequence length="113" mass="13350">MTTIHERIKHRRLELGYTLLYVAEQLQIKEATMQRYESGAIKNIKHETITKLAQILKCDPSYLMGWTDTPIKIEDEFIKLYNRLDNEDQAEMRGEMKQMLKAPKYQASTETEL</sequence>
<dbReference type="Pfam" id="PF01381">
    <property type="entry name" value="HTH_3"/>
    <property type="match status" value="1"/>
</dbReference>
<dbReference type="PROSITE" id="PS50943">
    <property type="entry name" value="HTH_CROC1"/>
    <property type="match status" value="1"/>
</dbReference>
<comment type="caution">
    <text evidence="2">The sequence shown here is derived from an EMBL/GenBank/DDBJ whole genome shotgun (WGS) entry which is preliminary data.</text>
</comment>
<dbReference type="EMBL" id="DVNB01000116">
    <property type="protein sequence ID" value="HIU58371.1"/>
    <property type="molecule type" value="Genomic_DNA"/>
</dbReference>
<dbReference type="SMART" id="SM00530">
    <property type="entry name" value="HTH_XRE"/>
    <property type="match status" value="1"/>
</dbReference>
<gene>
    <name evidence="2" type="ORF">IAA61_11255</name>
</gene>
<name>A0A9D1SFL0_9FIRM</name>